<evidence type="ECO:0000313" key="5">
    <source>
        <dbReference type="Proteomes" id="UP001180487"/>
    </source>
</evidence>
<comment type="caution">
    <text evidence="4">The sequence shown here is derived from an EMBL/GenBank/DDBJ whole genome shotgun (WGS) entry which is preliminary data.</text>
</comment>
<dbReference type="Pfam" id="PF22725">
    <property type="entry name" value="GFO_IDH_MocA_C3"/>
    <property type="match status" value="1"/>
</dbReference>
<keyword evidence="5" id="KW-1185">Reference proteome</keyword>
<dbReference type="InterPro" id="IPR055170">
    <property type="entry name" value="GFO_IDH_MocA-like_dom"/>
</dbReference>
<proteinExistence type="predicted"/>
<feature type="domain" description="Gfo/Idh/MocA-like oxidoreductase N-terminal" evidence="2">
    <location>
        <begin position="25"/>
        <end position="123"/>
    </location>
</feature>
<organism evidence="4 5">
    <name type="scientific">Rhodoferax ferrireducens</name>
    <dbReference type="NCBI Taxonomy" id="192843"/>
    <lineage>
        <taxon>Bacteria</taxon>
        <taxon>Pseudomonadati</taxon>
        <taxon>Pseudomonadota</taxon>
        <taxon>Betaproteobacteria</taxon>
        <taxon>Burkholderiales</taxon>
        <taxon>Comamonadaceae</taxon>
        <taxon>Rhodoferax</taxon>
    </lineage>
</organism>
<evidence type="ECO:0000313" key="4">
    <source>
        <dbReference type="EMBL" id="MDR7375631.1"/>
    </source>
</evidence>
<name>A0ABU2C2S2_9BURK</name>
<dbReference type="InterPro" id="IPR036291">
    <property type="entry name" value="NAD(P)-bd_dom_sf"/>
</dbReference>
<dbReference type="EMBL" id="JAVDXT010000001">
    <property type="protein sequence ID" value="MDR7375631.1"/>
    <property type="molecule type" value="Genomic_DNA"/>
</dbReference>
<dbReference type="SUPFAM" id="SSF51735">
    <property type="entry name" value="NAD(P)-binding Rossmann-fold domains"/>
    <property type="match status" value="1"/>
</dbReference>
<dbReference type="Pfam" id="PF01408">
    <property type="entry name" value="GFO_IDH_MocA"/>
    <property type="match status" value="1"/>
</dbReference>
<dbReference type="Gene3D" id="3.30.360.10">
    <property type="entry name" value="Dihydrodipicolinate Reductase, domain 2"/>
    <property type="match status" value="1"/>
</dbReference>
<reference evidence="4 5" key="1">
    <citation type="submission" date="2023-07" db="EMBL/GenBank/DDBJ databases">
        <title>Sorghum-associated microbial communities from plants grown in Nebraska, USA.</title>
        <authorList>
            <person name="Schachtman D."/>
        </authorList>
    </citation>
    <scope>NUCLEOTIDE SEQUENCE [LARGE SCALE GENOMIC DNA]</scope>
    <source>
        <strain evidence="4 5">BE313</strain>
    </source>
</reference>
<evidence type="ECO:0000259" key="2">
    <source>
        <dbReference type="Pfam" id="PF01408"/>
    </source>
</evidence>
<dbReference type="SUPFAM" id="SSF55347">
    <property type="entry name" value="Glyceraldehyde-3-phosphate dehydrogenase-like, C-terminal domain"/>
    <property type="match status" value="1"/>
</dbReference>
<dbReference type="Proteomes" id="UP001180487">
    <property type="component" value="Unassembled WGS sequence"/>
</dbReference>
<dbReference type="InterPro" id="IPR000683">
    <property type="entry name" value="Gfo/Idh/MocA-like_OxRdtase_N"/>
</dbReference>
<evidence type="ECO:0000256" key="1">
    <source>
        <dbReference type="ARBA" id="ARBA00023002"/>
    </source>
</evidence>
<keyword evidence="1" id="KW-0560">Oxidoreductase</keyword>
<feature type="domain" description="GFO/IDH/MocA-like oxidoreductase" evidence="3">
    <location>
        <begin position="135"/>
        <end position="262"/>
    </location>
</feature>
<accession>A0ABU2C2S2</accession>
<evidence type="ECO:0000259" key="3">
    <source>
        <dbReference type="Pfam" id="PF22725"/>
    </source>
</evidence>
<dbReference type="Gene3D" id="3.40.50.720">
    <property type="entry name" value="NAD(P)-binding Rossmann-like Domain"/>
    <property type="match status" value="1"/>
</dbReference>
<dbReference type="PANTHER" id="PTHR43818:SF11">
    <property type="entry name" value="BCDNA.GH03377"/>
    <property type="match status" value="1"/>
</dbReference>
<protein>
    <submittedName>
        <fullName evidence="4">Dehydrogenase</fullName>
    </submittedName>
</protein>
<dbReference type="RefSeq" id="WP_310369987.1">
    <property type="nucleotide sequence ID" value="NZ_JAVDXT010000001.1"/>
</dbReference>
<dbReference type="InterPro" id="IPR050463">
    <property type="entry name" value="Gfo/Idh/MocA_oxidrdct_glycsds"/>
</dbReference>
<gene>
    <name evidence="4" type="ORF">J2X19_000289</name>
</gene>
<dbReference type="PANTHER" id="PTHR43818">
    <property type="entry name" value="BCDNA.GH03377"/>
    <property type="match status" value="1"/>
</dbReference>
<sequence length="340" mass="36988">MTSPTIRFAAIGLNHNHIYGQTRAVLDAGGELVSFYAVEDDLAADYAKAFPQARRVADQREILEDASIQLVVSATIPDVRAATAIAVMRHGKDVMVDKPGVITLDELAAVRKVQAETGRIFSVCFSERFENRATEKASQLVAAGAIGRVVQTMGMGPHALRNNPRPDWFFERKRYGGILCDIAAHQCDQFLHFTGSTRAEVVASHIGNFGNPETPELEDFGEVLLRGNGGTGFIRVDWFTPKGLGVWGDGRLTILGTEGYIELRKYVDIAGRPGGDHLFLVDGKGTQHMDCKAEVLPYGPRLIQDILNRTETAMPQAHCFLATELALKAEALATRVGGVA</sequence>